<comment type="similarity">
    <text evidence="1">Belongs to the short-chain dehydrogenases/reductases (SDR) family.</text>
</comment>
<dbReference type="InterPro" id="IPR020904">
    <property type="entry name" value="Sc_DH/Rdtase_CS"/>
</dbReference>
<dbReference type="Proteomes" id="UP000070501">
    <property type="component" value="Unassembled WGS sequence"/>
</dbReference>
<evidence type="ECO:0000313" key="5">
    <source>
        <dbReference type="Proteomes" id="UP000070501"/>
    </source>
</evidence>
<sequence>MTSYTCSDQDLEALGGKTILIIGAVTGIGRAAVELCIANGANVAIGDVDEAGGQALASSIGERALFQRCDVSNWAHVLELFEAAHSRWGVINAAISNAGVNTHEGLFDHRLDGDDKTSGNGMLLPPDLRSIDINLIGQIHVAHCATYYFAKWPEVPSQIVMTSSAGAFFPAPPIYMYCTAKAGIVGLMRSMRSEVIKKNISVNVVAPWLTVTPMVLEDWLAKWTLPKNDPEGVARALLLPVIRPEINGKSFFVAGNEITELEDSLYATEPQWMGQELAANVREGQDILLGRKQI</sequence>
<accession>A0A136ISM2</accession>
<gene>
    <name evidence="4" type="ORF">Micbo1qcDRAFT_208001</name>
</gene>
<evidence type="ECO:0000256" key="2">
    <source>
        <dbReference type="ARBA" id="ARBA00022857"/>
    </source>
</evidence>
<evidence type="ECO:0000313" key="4">
    <source>
        <dbReference type="EMBL" id="KXJ87809.1"/>
    </source>
</evidence>
<dbReference type="PANTHER" id="PTHR43180">
    <property type="entry name" value="3-OXOACYL-(ACYL-CARRIER-PROTEIN) REDUCTASE (AFU_ORTHOLOGUE AFUA_6G11210)"/>
    <property type="match status" value="1"/>
</dbReference>
<dbReference type="InParanoid" id="A0A136ISM2"/>
<dbReference type="PRINTS" id="PR00081">
    <property type="entry name" value="GDHRDH"/>
</dbReference>
<dbReference type="OrthoDB" id="5371740at2759"/>
<dbReference type="InterPro" id="IPR036291">
    <property type="entry name" value="NAD(P)-bd_dom_sf"/>
</dbReference>
<reference evidence="5" key="1">
    <citation type="submission" date="2016-02" db="EMBL/GenBank/DDBJ databases">
        <title>Draft genome sequence of Microdochium bolleyi, a fungal endophyte of beachgrass.</title>
        <authorList>
            <consortium name="DOE Joint Genome Institute"/>
            <person name="David A.S."/>
            <person name="May G."/>
            <person name="Haridas S."/>
            <person name="Lim J."/>
            <person name="Wang M."/>
            <person name="Labutti K."/>
            <person name="Lipzen A."/>
            <person name="Barry K."/>
            <person name="Grigoriev I.V."/>
        </authorList>
    </citation>
    <scope>NUCLEOTIDE SEQUENCE [LARGE SCALE GENOMIC DNA]</scope>
    <source>
        <strain evidence="5">J235TASD1</strain>
    </source>
</reference>
<name>A0A136ISM2_9PEZI</name>
<proteinExistence type="inferred from homology"/>
<dbReference type="Gene3D" id="3.40.50.720">
    <property type="entry name" value="NAD(P)-binding Rossmann-like Domain"/>
    <property type="match status" value="1"/>
</dbReference>
<dbReference type="AlphaFoldDB" id="A0A136ISM2"/>
<dbReference type="GO" id="GO:0016491">
    <property type="term" value="F:oxidoreductase activity"/>
    <property type="evidence" value="ECO:0007669"/>
    <property type="project" value="UniProtKB-KW"/>
</dbReference>
<dbReference type="PROSITE" id="PS00061">
    <property type="entry name" value="ADH_SHORT"/>
    <property type="match status" value="1"/>
</dbReference>
<evidence type="ECO:0000256" key="3">
    <source>
        <dbReference type="ARBA" id="ARBA00023002"/>
    </source>
</evidence>
<dbReference type="STRING" id="196109.A0A136ISM2"/>
<dbReference type="Pfam" id="PF00106">
    <property type="entry name" value="adh_short"/>
    <property type="match status" value="1"/>
</dbReference>
<organism evidence="4 5">
    <name type="scientific">Microdochium bolleyi</name>
    <dbReference type="NCBI Taxonomy" id="196109"/>
    <lineage>
        <taxon>Eukaryota</taxon>
        <taxon>Fungi</taxon>
        <taxon>Dikarya</taxon>
        <taxon>Ascomycota</taxon>
        <taxon>Pezizomycotina</taxon>
        <taxon>Sordariomycetes</taxon>
        <taxon>Xylariomycetidae</taxon>
        <taxon>Xylariales</taxon>
        <taxon>Microdochiaceae</taxon>
        <taxon>Microdochium</taxon>
    </lineage>
</organism>
<evidence type="ECO:0000256" key="1">
    <source>
        <dbReference type="ARBA" id="ARBA00006484"/>
    </source>
</evidence>
<dbReference type="InterPro" id="IPR002347">
    <property type="entry name" value="SDR_fam"/>
</dbReference>
<keyword evidence="3" id="KW-0560">Oxidoreductase</keyword>
<keyword evidence="5" id="KW-1185">Reference proteome</keyword>
<dbReference type="SUPFAM" id="SSF51735">
    <property type="entry name" value="NAD(P)-binding Rossmann-fold domains"/>
    <property type="match status" value="1"/>
</dbReference>
<dbReference type="PANTHER" id="PTHR43180:SF86">
    <property type="entry name" value="DEHYDROGENASE, PUTATIVE (AFU_ORTHOLOGUE AFUA_3G00290)-RELATED"/>
    <property type="match status" value="1"/>
</dbReference>
<protein>
    <submittedName>
        <fullName evidence="4">Uncharacterized protein</fullName>
    </submittedName>
</protein>
<keyword evidence="2" id="KW-0521">NADP</keyword>
<dbReference type="EMBL" id="KQ964261">
    <property type="protein sequence ID" value="KXJ87809.1"/>
    <property type="molecule type" value="Genomic_DNA"/>
</dbReference>